<reference evidence="2" key="1">
    <citation type="submission" date="2020-06" db="EMBL/GenBank/DDBJ databases">
        <authorList>
            <person name="Li T."/>
            <person name="Hu X."/>
            <person name="Zhang T."/>
            <person name="Song X."/>
            <person name="Zhang H."/>
            <person name="Dai N."/>
            <person name="Sheng W."/>
            <person name="Hou X."/>
            <person name="Wei L."/>
        </authorList>
    </citation>
    <scope>NUCLEOTIDE SEQUENCE</scope>
    <source>
        <strain evidence="2">G01</strain>
        <tissue evidence="2">Leaf</tissue>
    </source>
</reference>
<proteinExistence type="predicted"/>
<evidence type="ECO:0000313" key="2">
    <source>
        <dbReference type="EMBL" id="KAL0323439.1"/>
    </source>
</evidence>
<protein>
    <submittedName>
        <fullName evidence="2">Copia protein</fullName>
    </submittedName>
</protein>
<dbReference type="InterPro" id="IPR013103">
    <property type="entry name" value="RVT_2"/>
</dbReference>
<name>A0AAW2LY92_9LAMI</name>
<gene>
    <name evidence="2" type="ORF">Sangu_1963200</name>
</gene>
<dbReference type="Pfam" id="PF07727">
    <property type="entry name" value="RVT_2"/>
    <property type="match status" value="2"/>
</dbReference>
<feature type="domain" description="Reverse transcriptase Ty1/copia-type" evidence="1">
    <location>
        <begin position="107"/>
        <end position="169"/>
    </location>
</feature>
<dbReference type="SUPFAM" id="SSF56672">
    <property type="entry name" value="DNA/RNA polymerases"/>
    <property type="match status" value="1"/>
</dbReference>
<dbReference type="EMBL" id="JACGWK010000012">
    <property type="protein sequence ID" value="KAL0323439.1"/>
    <property type="molecule type" value="Genomic_DNA"/>
</dbReference>
<organism evidence="2">
    <name type="scientific">Sesamum angustifolium</name>
    <dbReference type="NCBI Taxonomy" id="2727405"/>
    <lineage>
        <taxon>Eukaryota</taxon>
        <taxon>Viridiplantae</taxon>
        <taxon>Streptophyta</taxon>
        <taxon>Embryophyta</taxon>
        <taxon>Tracheophyta</taxon>
        <taxon>Spermatophyta</taxon>
        <taxon>Magnoliopsida</taxon>
        <taxon>eudicotyledons</taxon>
        <taxon>Gunneridae</taxon>
        <taxon>Pentapetalae</taxon>
        <taxon>asterids</taxon>
        <taxon>lamiids</taxon>
        <taxon>Lamiales</taxon>
        <taxon>Pedaliaceae</taxon>
        <taxon>Sesamum</taxon>
    </lineage>
</organism>
<accession>A0AAW2LY92</accession>
<sequence>MDSSKHLDNGTSSFIKSNKIFLVLYVDDVLLASNDIRLLHETKRFLAKNFEMKDHGKASYVLGIEIHWDCSRGILGLSEKNYIKKVLKRYGMQDCKPGDTPVTKEYLLHETKRFLAKNFEMKHLGKASYMLGIEIHLDRSRGILGLSQKNYIKKVLKRYGMQDCKLGDTSMTKGDKFSLKQCPKNNFEEKEM</sequence>
<comment type="caution">
    <text evidence="2">The sequence shown here is derived from an EMBL/GenBank/DDBJ whole genome shotgun (WGS) entry which is preliminary data.</text>
</comment>
<dbReference type="InterPro" id="IPR043502">
    <property type="entry name" value="DNA/RNA_pol_sf"/>
</dbReference>
<dbReference type="AlphaFoldDB" id="A0AAW2LY92"/>
<evidence type="ECO:0000259" key="1">
    <source>
        <dbReference type="Pfam" id="PF07727"/>
    </source>
</evidence>
<feature type="domain" description="Reverse transcriptase Ty1/copia-type" evidence="1">
    <location>
        <begin position="16"/>
        <end position="103"/>
    </location>
</feature>
<reference evidence="2" key="2">
    <citation type="journal article" date="2024" name="Plant">
        <title>Genomic evolution and insights into agronomic trait innovations of Sesamum species.</title>
        <authorList>
            <person name="Miao H."/>
            <person name="Wang L."/>
            <person name="Qu L."/>
            <person name="Liu H."/>
            <person name="Sun Y."/>
            <person name="Le M."/>
            <person name="Wang Q."/>
            <person name="Wei S."/>
            <person name="Zheng Y."/>
            <person name="Lin W."/>
            <person name="Duan Y."/>
            <person name="Cao H."/>
            <person name="Xiong S."/>
            <person name="Wang X."/>
            <person name="Wei L."/>
            <person name="Li C."/>
            <person name="Ma Q."/>
            <person name="Ju M."/>
            <person name="Zhao R."/>
            <person name="Li G."/>
            <person name="Mu C."/>
            <person name="Tian Q."/>
            <person name="Mei H."/>
            <person name="Zhang T."/>
            <person name="Gao T."/>
            <person name="Zhang H."/>
        </authorList>
    </citation>
    <scope>NUCLEOTIDE SEQUENCE</scope>
    <source>
        <strain evidence="2">G01</strain>
    </source>
</reference>